<evidence type="ECO:0000256" key="8">
    <source>
        <dbReference type="SAM" id="Phobius"/>
    </source>
</evidence>
<evidence type="ECO:0000313" key="10">
    <source>
        <dbReference type="Proteomes" id="UP000635142"/>
    </source>
</evidence>
<feature type="transmembrane region" description="Helical" evidence="8">
    <location>
        <begin position="354"/>
        <end position="373"/>
    </location>
</feature>
<organism evidence="9 10">
    <name type="scientific">Sulfitobacter aestuariivivens</name>
    <dbReference type="NCBI Taxonomy" id="2766981"/>
    <lineage>
        <taxon>Bacteria</taxon>
        <taxon>Pseudomonadati</taxon>
        <taxon>Pseudomonadota</taxon>
        <taxon>Alphaproteobacteria</taxon>
        <taxon>Rhodobacterales</taxon>
        <taxon>Roseobacteraceae</taxon>
        <taxon>Sulfitobacter</taxon>
    </lineage>
</organism>
<gene>
    <name evidence="9" type="ORF">H9Q16_16005</name>
</gene>
<evidence type="ECO:0000256" key="2">
    <source>
        <dbReference type="ARBA" id="ARBA00022475"/>
    </source>
</evidence>
<feature type="transmembrane region" description="Helical" evidence="8">
    <location>
        <begin position="325"/>
        <end position="342"/>
    </location>
</feature>
<name>A0A927HF34_9RHOB</name>
<reference evidence="9" key="1">
    <citation type="submission" date="2020-08" db="EMBL/GenBank/DDBJ databases">
        <title>Sulfitobacter aestuariivivens sp. nov., isolated from a tidal flat.</title>
        <authorList>
            <person name="Park S."/>
            <person name="Yoon J.-H."/>
        </authorList>
    </citation>
    <scope>NUCLEOTIDE SEQUENCE</scope>
    <source>
        <strain evidence="9">TSTF-M16</strain>
    </source>
</reference>
<evidence type="ECO:0000256" key="6">
    <source>
        <dbReference type="ARBA" id="ARBA00022989"/>
    </source>
</evidence>
<dbReference type="GO" id="GO:0009103">
    <property type="term" value="P:lipopolysaccharide biosynthetic process"/>
    <property type="evidence" value="ECO:0007669"/>
    <property type="project" value="UniProtKB-ARBA"/>
</dbReference>
<accession>A0A927HF34</accession>
<dbReference type="PANTHER" id="PTHR33908">
    <property type="entry name" value="MANNOSYLTRANSFERASE YKCB-RELATED"/>
    <property type="match status" value="1"/>
</dbReference>
<dbReference type="InterPro" id="IPR050297">
    <property type="entry name" value="LipidA_mod_glycosyltrf_83"/>
</dbReference>
<protein>
    <submittedName>
        <fullName evidence="9">Uncharacterized protein</fullName>
    </submittedName>
</protein>
<dbReference type="GO" id="GO:0016763">
    <property type="term" value="F:pentosyltransferase activity"/>
    <property type="evidence" value="ECO:0007669"/>
    <property type="project" value="TreeGrafter"/>
</dbReference>
<feature type="transmembrane region" description="Helical" evidence="8">
    <location>
        <begin position="182"/>
        <end position="204"/>
    </location>
</feature>
<evidence type="ECO:0000313" key="9">
    <source>
        <dbReference type="EMBL" id="MBD3665437.1"/>
    </source>
</evidence>
<dbReference type="AlphaFoldDB" id="A0A927HF34"/>
<sequence>MSANDVTSPDKSRSVTAADNLESDRALVVIVLYAAAILVAGQTFSALNRGINWDEFHHYDLVTQLIDGTLRYSLQSLFTQIFRWMPNLPGDVIDHIRVARLVMLLCQVGTAAAIFGVARKFCAPKAAALIALAYLSGGYVVLHGGSFRYDPLAAFLLMSTMWFVACRPLTAATILLTGTLAALAMMITIKSVFYAPAFAGIIWLRVQEAEHKGPIAIRIASCFVVFFAAFCLIFYWHSGYVASSAVQAGIGTVKSASGIVFSQGFLPMARALKFQLAMAPHITALVVLTAWKWSSLKASASQKIAMLALLTPLLIPLFYRNSFEYFYVFMLPPVLVALAPAAEQVVLPRVRFAICVALMVSIGTIIATIRAPIDRKIRAAQQQTIAVAHQLFPQPITYFDFSGYLGDYDRALPFMLSGWGLKGYRERGHTAFINAMKRKTIPLLIANHGYLLTEVSGQAQVEYFIPEDAQALRENYIHHWGMLWVAGRVVPTGDMPLEIHNRVPGAYTVEGGSIRIDGKLYDAGDLVTLSRSVHAIDGNRKREVTLRWGNNLEIPDEEMIKAGPFQPLWFFP</sequence>
<keyword evidence="4" id="KW-0808">Transferase</keyword>
<feature type="transmembrane region" description="Helical" evidence="8">
    <location>
        <begin position="26"/>
        <end position="47"/>
    </location>
</feature>
<keyword evidence="6 8" id="KW-1133">Transmembrane helix</keyword>
<keyword evidence="5 8" id="KW-0812">Transmembrane</keyword>
<feature type="transmembrane region" description="Helical" evidence="8">
    <location>
        <begin position="98"/>
        <end position="117"/>
    </location>
</feature>
<dbReference type="Proteomes" id="UP000635142">
    <property type="component" value="Unassembled WGS sequence"/>
</dbReference>
<proteinExistence type="predicted"/>
<comment type="subcellular location">
    <subcellularLocation>
        <location evidence="1">Cell membrane</location>
        <topology evidence="1">Multi-pass membrane protein</topology>
    </subcellularLocation>
</comment>
<keyword evidence="2" id="KW-1003">Cell membrane</keyword>
<evidence type="ECO:0000256" key="4">
    <source>
        <dbReference type="ARBA" id="ARBA00022679"/>
    </source>
</evidence>
<keyword evidence="7 8" id="KW-0472">Membrane</keyword>
<feature type="transmembrane region" description="Helical" evidence="8">
    <location>
        <begin position="123"/>
        <end position="142"/>
    </location>
</feature>
<feature type="transmembrane region" description="Helical" evidence="8">
    <location>
        <begin position="154"/>
        <end position="176"/>
    </location>
</feature>
<feature type="transmembrane region" description="Helical" evidence="8">
    <location>
        <begin position="216"/>
        <end position="236"/>
    </location>
</feature>
<dbReference type="PANTHER" id="PTHR33908:SF11">
    <property type="entry name" value="MEMBRANE PROTEIN"/>
    <property type="match status" value="1"/>
</dbReference>
<evidence type="ECO:0000256" key="1">
    <source>
        <dbReference type="ARBA" id="ARBA00004651"/>
    </source>
</evidence>
<keyword evidence="10" id="KW-1185">Reference proteome</keyword>
<evidence type="ECO:0000256" key="5">
    <source>
        <dbReference type="ARBA" id="ARBA00022692"/>
    </source>
</evidence>
<dbReference type="EMBL" id="JACTAG010000002">
    <property type="protein sequence ID" value="MBD3665437.1"/>
    <property type="molecule type" value="Genomic_DNA"/>
</dbReference>
<feature type="transmembrane region" description="Helical" evidence="8">
    <location>
        <begin position="274"/>
        <end position="291"/>
    </location>
</feature>
<dbReference type="GO" id="GO:0005886">
    <property type="term" value="C:plasma membrane"/>
    <property type="evidence" value="ECO:0007669"/>
    <property type="project" value="UniProtKB-SubCell"/>
</dbReference>
<keyword evidence="3" id="KW-0328">Glycosyltransferase</keyword>
<evidence type="ECO:0000256" key="3">
    <source>
        <dbReference type="ARBA" id="ARBA00022676"/>
    </source>
</evidence>
<dbReference type="RefSeq" id="WP_191076411.1">
    <property type="nucleotide sequence ID" value="NZ_JACTAG010000002.1"/>
</dbReference>
<evidence type="ECO:0000256" key="7">
    <source>
        <dbReference type="ARBA" id="ARBA00023136"/>
    </source>
</evidence>
<comment type="caution">
    <text evidence="9">The sequence shown here is derived from an EMBL/GenBank/DDBJ whole genome shotgun (WGS) entry which is preliminary data.</text>
</comment>